<dbReference type="AlphaFoldDB" id="A0A4R4Q3D6"/>
<comment type="caution">
    <text evidence="2">The sequence shown here is derived from an EMBL/GenBank/DDBJ whole genome shotgun (WGS) entry which is preliminary data.</text>
</comment>
<gene>
    <name evidence="2" type="ORF">E1261_15980</name>
</gene>
<organism evidence="2 3">
    <name type="scientific">Kribbella albertanoniae</name>
    <dbReference type="NCBI Taxonomy" id="1266829"/>
    <lineage>
        <taxon>Bacteria</taxon>
        <taxon>Bacillati</taxon>
        <taxon>Actinomycetota</taxon>
        <taxon>Actinomycetes</taxon>
        <taxon>Propionibacteriales</taxon>
        <taxon>Kribbellaceae</taxon>
        <taxon>Kribbella</taxon>
    </lineage>
</organism>
<dbReference type="InterPro" id="IPR006311">
    <property type="entry name" value="TAT_signal"/>
</dbReference>
<keyword evidence="3" id="KW-1185">Reference proteome</keyword>
<keyword evidence="1" id="KW-0732">Signal</keyword>
<dbReference type="Proteomes" id="UP000295075">
    <property type="component" value="Unassembled WGS sequence"/>
</dbReference>
<dbReference type="SUPFAM" id="SSF63825">
    <property type="entry name" value="YWTD domain"/>
    <property type="match status" value="1"/>
</dbReference>
<protein>
    <submittedName>
        <fullName evidence="2">Twin-arginine translocation signal domain-containing protein</fullName>
    </submittedName>
</protein>
<dbReference type="NCBIfam" id="TIGR01409">
    <property type="entry name" value="TAT_signal_seq"/>
    <property type="match status" value="1"/>
</dbReference>
<evidence type="ECO:0000313" key="3">
    <source>
        <dbReference type="Proteomes" id="UP000295075"/>
    </source>
</evidence>
<reference evidence="2 3" key="1">
    <citation type="submission" date="2019-03" db="EMBL/GenBank/DDBJ databases">
        <title>Draft genome sequences of novel Actinobacteria.</title>
        <authorList>
            <person name="Sahin N."/>
            <person name="Ay H."/>
            <person name="Saygin H."/>
        </authorList>
    </citation>
    <scope>NUCLEOTIDE SEQUENCE [LARGE SCALE GENOMIC DNA]</scope>
    <source>
        <strain evidence="2 3">JCM 30547</strain>
    </source>
</reference>
<evidence type="ECO:0000256" key="1">
    <source>
        <dbReference type="SAM" id="SignalP"/>
    </source>
</evidence>
<dbReference type="InterPro" id="IPR019546">
    <property type="entry name" value="TAT_signal_bac_arc"/>
</dbReference>
<accession>A0A4R4Q3D6</accession>
<dbReference type="Pfam" id="PF20138">
    <property type="entry name" value="DUF6528"/>
    <property type="match status" value="1"/>
</dbReference>
<dbReference type="InterPro" id="IPR045383">
    <property type="entry name" value="DUF6528"/>
</dbReference>
<feature type="chain" id="PRO_5039244960" evidence="1">
    <location>
        <begin position="20"/>
        <end position="315"/>
    </location>
</feature>
<sequence>MQRRTFLQGLAAAAVAAPAATLLGQQEAVAAANYYVATTEQTKNKVLVFPKNKAFTDANVHWSFSPGGGAWANLSDVKIRATEAQGWIALVAASGGKAGIVDIGSEKHTEGNDLKWSATPGGNPHAIERVPGNGSVIVASSDGKLTLYAPSSVGTLGSLKQVQTVSYAGAHGVLWDPTFELLWVVGKNRFSHYAVMGSGRNTRLKYAAHFSLGSGNLGHDLQPDYTNKHKMLMTATKGVYELLTDGGTFRSRKISSETKVKSYVKHSSGEVVSIRGDGTQPRDWANKTVRFSQSADRSRSGAQFYKARIWTTAFQ</sequence>
<dbReference type="EMBL" id="SMKA01000061">
    <property type="protein sequence ID" value="TDC29323.1"/>
    <property type="molecule type" value="Genomic_DNA"/>
</dbReference>
<proteinExistence type="predicted"/>
<dbReference type="PROSITE" id="PS51318">
    <property type="entry name" value="TAT"/>
    <property type="match status" value="1"/>
</dbReference>
<feature type="signal peptide" evidence="1">
    <location>
        <begin position="1"/>
        <end position="19"/>
    </location>
</feature>
<name>A0A4R4Q3D6_9ACTN</name>
<dbReference type="OrthoDB" id="1007317at2"/>
<evidence type="ECO:0000313" key="2">
    <source>
        <dbReference type="EMBL" id="TDC29323.1"/>
    </source>
</evidence>
<dbReference type="RefSeq" id="WP_132407383.1">
    <property type="nucleotide sequence ID" value="NZ_SMKA01000061.1"/>
</dbReference>